<feature type="region of interest" description="Disordered" evidence="8">
    <location>
        <begin position="736"/>
        <end position="755"/>
    </location>
</feature>
<dbReference type="SUPFAM" id="SSF50729">
    <property type="entry name" value="PH domain-like"/>
    <property type="match status" value="1"/>
</dbReference>
<keyword evidence="7" id="KW-0175">Coiled coil</keyword>
<dbReference type="Gene3D" id="1.10.510.10">
    <property type="entry name" value="Transferase(Phosphotransferase) domain 1"/>
    <property type="match status" value="2"/>
</dbReference>
<dbReference type="InterPro" id="IPR003598">
    <property type="entry name" value="Ig_sub2"/>
</dbReference>
<evidence type="ECO:0000256" key="6">
    <source>
        <dbReference type="ARBA" id="ARBA00023319"/>
    </source>
</evidence>
<feature type="compositionally biased region" description="Basic and acidic residues" evidence="8">
    <location>
        <begin position="938"/>
        <end position="958"/>
    </location>
</feature>
<dbReference type="Gene3D" id="1.20.900.10">
    <property type="entry name" value="Dbl homology (DH) domain"/>
    <property type="match status" value="1"/>
</dbReference>
<evidence type="ECO:0000256" key="7">
    <source>
        <dbReference type="SAM" id="Coils"/>
    </source>
</evidence>
<dbReference type="InterPro" id="IPR000719">
    <property type="entry name" value="Prot_kinase_dom"/>
</dbReference>
<feature type="domain" description="Ig-like" evidence="12">
    <location>
        <begin position="2425"/>
        <end position="2516"/>
    </location>
</feature>
<feature type="domain" description="Protein kinase" evidence="11">
    <location>
        <begin position="3199"/>
        <end position="3453"/>
    </location>
</feature>
<evidence type="ECO:0000256" key="3">
    <source>
        <dbReference type="ARBA" id="ARBA00022490"/>
    </source>
</evidence>
<feature type="domain" description="Ig-like" evidence="12">
    <location>
        <begin position="1822"/>
        <end position="1913"/>
    </location>
</feature>
<dbReference type="PROSITE" id="PS50010">
    <property type="entry name" value="DH_2"/>
    <property type="match status" value="1"/>
</dbReference>
<feature type="region of interest" description="Disordered" evidence="8">
    <location>
        <begin position="761"/>
        <end position="780"/>
    </location>
</feature>
<dbReference type="CDD" id="cd00096">
    <property type="entry name" value="Ig"/>
    <property type="match status" value="2"/>
</dbReference>
<feature type="domain" description="Ig-like" evidence="12">
    <location>
        <begin position="2626"/>
        <end position="2714"/>
    </location>
</feature>
<dbReference type="SUPFAM" id="SSF50044">
    <property type="entry name" value="SH3-domain"/>
    <property type="match status" value="1"/>
</dbReference>
<dbReference type="Pfam" id="PF00069">
    <property type="entry name" value="Pkinase"/>
    <property type="match status" value="2"/>
</dbReference>
<name>A0ABM1MK23_NICVS</name>
<reference evidence="15" key="1">
    <citation type="submission" date="2025-08" db="UniProtKB">
        <authorList>
            <consortium name="RefSeq"/>
        </authorList>
    </citation>
    <scope>IDENTIFICATION</scope>
    <source>
        <tissue evidence="15">Whole Larva</tissue>
    </source>
</reference>
<feature type="region of interest" description="Disordered" evidence="8">
    <location>
        <begin position="75"/>
        <end position="97"/>
    </location>
</feature>
<evidence type="ECO:0000259" key="10">
    <source>
        <dbReference type="PROSITE" id="PS50010"/>
    </source>
</evidence>
<feature type="compositionally biased region" description="Basic and acidic residues" evidence="8">
    <location>
        <begin position="792"/>
        <end position="807"/>
    </location>
</feature>
<keyword evidence="4" id="KW-0677">Repeat</keyword>
<organism evidence="14 15">
    <name type="scientific">Nicrophorus vespilloides</name>
    <name type="common">Boreal carrion beetle</name>
    <dbReference type="NCBI Taxonomy" id="110193"/>
    <lineage>
        <taxon>Eukaryota</taxon>
        <taxon>Metazoa</taxon>
        <taxon>Ecdysozoa</taxon>
        <taxon>Arthropoda</taxon>
        <taxon>Hexapoda</taxon>
        <taxon>Insecta</taxon>
        <taxon>Pterygota</taxon>
        <taxon>Neoptera</taxon>
        <taxon>Endopterygota</taxon>
        <taxon>Coleoptera</taxon>
        <taxon>Polyphaga</taxon>
        <taxon>Staphyliniformia</taxon>
        <taxon>Silphidae</taxon>
        <taxon>Nicrophorinae</taxon>
        <taxon>Nicrophorus</taxon>
    </lineage>
</organism>
<dbReference type="InterPro" id="IPR013098">
    <property type="entry name" value="Ig_I-set"/>
</dbReference>
<dbReference type="PROSITE" id="PS50853">
    <property type="entry name" value="FN3"/>
    <property type="match status" value="2"/>
</dbReference>
<dbReference type="SMART" id="SM00060">
    <property type="entry name" value="FN3"/>
    <property type="match status" value="2"/>
</dbReference>
<feature type="domain" description="Ig-like" evidence="12">
    <location>
        <begin position="2727"/>
        <end position="2817"/>
    </location>
</feature>
<dbReference type="GeneID" id="108561484"/>
<feature type="domain" description="Ig-like" evidence="12">
    <location>
        <begin position="1223"/>
        <end position="1312"/>
    </location>
</feature>
<dbReference type="InterPro" id="IPR035899">
    <property type="entry name" value="DBL_dom_sf"/>
</dbReference>
<dbReference type="PROSITE" id="PS50003">
    <property type="entry name" value="PH_DOMAIN"/>
    <property type="match status" value="1"/>
</dbReference>
<dbReference type="SUPFAM" id="SSF48065">
    <property type="entry name" value="DBL homology domain (DH-domain)"/>
    <property type="match status" value="1"/>
</dbReference>
<proteinExistence type="inferred from homology"/>
<evidence type="ECO:0000256" key="1">
    <source>
        <dbReference type="ARBA" id="ARBA00004496"/>
    </source>
</evidence>
<dbReference type="InterPro" id="IPR036116">
    <property type="entry name" value="FN3_sf"/>
</dbReference>
<dbReference type="Gene3D" id="2.30.29.30">
    <property type="entry name" value="Pleckstrin-homology domain (PH domain)/Phosphotyrosine-binding domain (PTB)"/>
    <property type="match status" value="1"/>
</dbReference>
<dbReference type="CDD" id="cd13325">
    <property type="entry name" value="PH_unc89"/>
    <property type="match status" value="1"/>
</dbReference>
<dbReference type="InterPro" id="IPR003599">
    <property type="entry name" value="Ig_sub"/>
</dbReference>
<evidence type="ECO:0000256" key="2">
    <source>
        <dbReference type="ARBA" id="ARBA00006692"/>
    </source>
</evidence>
<dbReference type="InterPro" id="IPR036179">
    <property type="entry name" value="Ig-like_dom_sf"/>
</dbReference>
<dbReference type="Pfam" id="PF00041">
    <property type="entry name" value="fn3"/>
    <property type="match status" value="1"/>
</dbReference>
<evidence type="ECO:0000256" key="8">
    <source>
        <dbReference type="SAM" id="MobiDB-lite"/>
    </source>
</evidence>
<gene>
    <name evidence="15" type="primary">LOC108561484</name>
</gene>
<feature type="domain" description="DH" evidence="10">
    <location>
        <begin position="143"/>
        <end position="322"/>
    </location>
</feature>
<keyword evidence="3" id="KW-0963">Cytoplasm</keyword>
<protein>
    <submittedName>
        <fullName evidence="15">Muscle M-line assembly protein unc-89 isoform X1</fullName>
    </submittedName>
</protein>
<dbReference type="InterPro" id="IPR003961">
    <property type="entry name" value="FN3_dom"/>
</dbReference>
<feature type="region of interest" description="Disordered" evidence="8">
    <location>
        <begin position="3505"/>
        <end position="3530"/>
    </location>
</feature>
<dbReference type="InterPro" id="IPR007110">
    <property type="entry name" value="Ig-like_dom"/>
</dbReference>
<dbReference type="Proteomes" id="UP000695000">
    <property type="component" value="Unplaced"/>
</dbReference>
<dbReference type="SUPFAM" id="SSF49265">
    <property type="entry name" value="Fibronectin type III"/>
    <property type="match status" value="1"/>
</dbReference>
<feature type="compositionally biased region" description="Basic residues" evidence="8">
    <location>
        <begin position="77"/>
        <end position="90"/>
    </location>
</feature>
<dbReference type="PROSITE" id="PS50835">
    <property type="entry name" value="IG_LIKE"/>
    <property type="match status" value="15"/>
</dbReference>
<feature type="domain" description="PH" evidence="9">
    <location>
        <begin position="334"/>
        <end position="438"/>
    </location>
</feature>
<dbReference type="InterPro" id="IPR000219">
    <property type="entry name" value="DH_dom"/>
</dbReference>
<sequence>MTSRSKASRKQEEENAGELMIAWQKYSAIGPEELNLQEGDLVELLDTEDPTISSPKRARLDPELEVKGEQLLDSAAAKHKLSVKPKRSRSSSRYSPTRTPLNARWLVRMVKGDKKQGWVPCQVLQTADEPQPGTGLPGDAAFRRQAVVKELVETEQEFVRDLDFVVQNYLIGSEREPRKPKLIKDNFELIFGNLKEISEFHRTVLMEGVKYYANEPHLLGKAFLRLERDFDKHVSYCKEEPLAQSFLDTCDVAREYFEELSHRLNDDKTIAEHLKLPIQRINDYQLLLKELVRYSACLGEDNSDLQKALELMLSVPHRAQDDKFTNSIEGYRGSIHKLGRLLAHDWFSVCFGDITKERYLFLFKARILISKVRRISEDRSVFQLKDIIRLPQVEVKDHPDDPFVFELFDKTAGHALTLTCHREQVKDFWLKEIKEFATEIEEGADDLQVLSGPASPPEPVLQQYQLPKEPPKIQVEVAQIIEESKLPRVVELQKKEDKVVEKKAVEVEKKGESVSVQKTVESKVEATSVIQKSSSIKTTVQTSTQQKVESVQKVQSSTKVETTAQTLDTVTHKADTLSQKVDTVPQKVETPTQKVEISQQKVETISQKIAAKSETAREAQSVTQKVETTQQKLETTSQKSATAEIQQKVEAVTQKVESASKQIAVDSEKQKLVNPVLSKTHISVDNRVSGSAIALSRDGSKSELADYGDSFRVNVAVGLNVDQEAMSRKHVSAYGTSEGYGEMSSSYSRYSSSAAGDSLSKRSLSIDSESRGSTTSYSRRSTALGSAALDETSGRKSLRSDEGDYSYKRTSLAGEGDYSYRKSTALDEGDYSYRKSAAVDEGDYSYRKSRLADDSEYSFSRRSIKDKHHETSAYDAEDSYVSKRRSERLSSKASVEDDFDADAYVSKIKSDSYRRLTSTDSTDSYKRSLSNQGEEEDRLAKFEKYSRRSSSEQGKYNRTDSIGAETNERSDSFQTVTQSTVFDGKILEDAVKKSKSKDIGMAPPDETPKFTKTLGGIHIKLTEEEKEELKKPDFTVKLKDTELLEDTYLRFMLKIRGEPHPILTFYKDNVKIQDSERIKVNRDLSDHDFYELVIPDVKPQDAGVYKCVAINEHGEACTEAKVTVTESKHLFDDLPNKEIPLPPGEKPSFIWKKDGKEFEAEERFKVLLGDDEDSLALIFQHVKPEDAGLYTCVAQTTTGNISCSAELTVQGTVHELYREPEKPQLIIEKREAITSVGGSCIMELQVKGFPKPKVTWKHEGEAVEPSQKYKFLHEDEETMSLVIKNVEAKDAGRYEITAENELGQDIREMHLTVKAPPTICKMTDTTASTEQELKMTAEIDGIPKPTVQFYKDGKIIKNTELISIVEEGNKYSIVIKNTTLKDSGSYSVVASNEMAQVSQFWNLEIYCKPKILKKIGENKSISQKAEVELSIKMESQPPPEITWFKDGVEIKSDGHYIISDDGETYKLKITGSVTTDSASYKVRAKNIHGTSEDEARVDVKRAPTIVQALEDMTVTEHDKNVTLGLKVDAFPKPTVKWFLDEVEIQETRTEYTKIEADDGLKLVIKEVGSELSGKYTCKVINELGETSTSAKLTVNCKPKVIKQLKDTTVEEGATLHLECEVEAVPEPTVKWLRNGKEVSADARIKITRDTKRFENYHLSVNLIKYEEQGEYEIQVTNTLGTVSSKSNVTVHKVSHTDAIEEEAPVKLKLIVDEVTTDEFKIEEVIEEPEQCQIGDKMIVEEGKVEEPQPIVEEEILTVKKRAKSAGTDVCEIMEVEEPTTPEATKPAEPQKAEVEDDDIEALLERAKKQRSLVEEIGAQALPTITESNMKDRSQFESLGTVFSVTTNGNPAPTAAWTLNGSLIKPGANQRFKIMDEGNVHKLEIIRLQPADAGVYECTISNCVGDIKQQSKLEIIPEAELRRPKVREGLGLQDTTVIKKKEAVLKAVIVGEPVPEFTWCFKGKEITPEEFEKYKMVIEAEDKDIEDTLKECTFSLTIPRCERINGGEYSLKLKNKWGETTSSGVLTVVLSPEIEGPDFVKVVPGDATELTCIIQSNPKAIVTWTKSENVIEAGGDIEILEDLENERYTLKFNKVQLSDEGYYKVYAKNEYGEANSEGRIKTIKEPEPSTEKPQFITGLTDGHVEHGGEISLMVRADGLPRPEIKWFLNNKEIVDVPELQFATTSDRQITSTMTIINYGENDSGLYKVTATNVVGDAETSAKVTMLQTPPSFAKRLERSEEVNEGEKLELKAKISGSPKPQVAWYKDGEKIDADDKRIKTEHLPDGTVKLKIVAVTPADSGAYKLVVKNQNGETAGLCAVVVNASAKRPKFTKCIKDTKVMVGEPLKLTANVAAYPPPEIKWMKDGLPVRASSNIHMEHHPDGTIALVVDNVRPENAGKYTLIVANKVGEITGEANVEIEKRPIKPDFITRIYPQTVVEGFPVKFEVKVSGFPQPSIIWRRNGAEVISDNKHIKITDLPDGGSALVIDACDQLRDALTYYAIATNEAGEAESSALLTVTSATKGDQPEERPMFLHALRDIITDEGQELKMEAPFTGNPIPSVEWTKDGQPIVPSDRILLTCDGKKVGLRIDHSLPSDAGLYGVRIVNPLGSETSQAKASVHKVFQAPSFTQRFTDLQQLPKRDAKFPVRVSGVPQPEVSWSKDGVPLRDSDKYRIKRDGDACCLYIANCLPEDEGSYTATATNKEGQDTCMARLEVVKEIKTQKKIEPANFVKRIGDTELYKGMTAKFTACAAGIPEPTVEWYRNDQRMYPADRIKMEMDRNGLLRLTVAGVDQDDLGKYTCKIYNDHGSDSCDAYLRFDEGMEARPKKPITDQYSDFDKYKKSGAPMPLSDAPIISRMTDRHCTLSWKPSIPSGPRFPVTYQLEMLEHPHGDWFTVRSGIRSCCCDVRNLEPFRDYKFRVRVENKYGISDPSPYAMTHREKLEPEPIKFMPYLPPGIDFRPETSPYFPKDFDIDRPPHDNMAQAPRFLRQEHDAQYGVKDQNTNLFWFVYGYPKPKMAYYFNDELIEPGGRFDMSYTRNGQATLFINKMLERDVGWYEAVATNEHGEARQRVRLEIAEAPIFIRRPDIEYVMVRGKARFEARILGVPYPEIKWYRDWKPVANSTRIKIQFMEPDTAILVINDAIFKDEGLYSVSARNVAGSISSSAMLHIEENDLEYNIRTYNNPNPIKLRKKPYSDAYDIGDELGRGTQGVTYHAVERLNGRNYAAKIMHSRGELKPMMYNEWEIMNQLHHRRLISLHDAYEHDDCLALVMELAGGGELVKDYLIKQEYYTESEIAGYIRQLLQGLQYMHERGFGHMGLNIGDLLLSHPGSDELKIGDFGLSRRVQMGRLYPLKYGMPEYVSPEAANGEGTGLGHDMWSVGIITYILLSGHSPFRGMHDMETLMNIQAGKWKFEDSWWSNMSLECRDFISKLLIYQADGRLDVHAALRHPWLERADKSWRDEYMISTTYLRDYFVLYREWYDNASCRKWFRRRPLEGAFTHPSRMVYPPGERSTPPPAKTPERVAHKPRTWEDQIPTRSPLNYEIGAFKSESHYQNGPDTYLLQLRDVDFPVRLREYMKVAGSRGPGHAHIVSNENGYDWATPVIRERRRFTDVMDEEIDDERKARISKYGTGDMGFTIRRLRHEIGTRLDTYAEAEAFLESKMEGRLPFFREKPQITALQEGKDLEMICMAVGDPDPIVQWFKNDAIIAESHRIKIQVDEHGRSHLKLSPALGFDAGLYKVVARNKIGQTISRTRIVLGTVPDAPDSPEGTQVSDTEVLLSWKQPKHDGHSPVICYSVQFKLADDMEWSDKANNIDHEFYLMKELEAGKNYIFRLAAKNEMGWSDFGVASPVIMTQPTGAAKVQISKAMMHLQQITDAGGEVVVEPRNQLDYNVETKPVDWIKGDPQEKYNFISEIARGKFSAVVKALDKSSDQVFVAKLIDTGSLGADNIEGEFAALRSLRHERIATLFEAYRASDGNSVFIMEKLQGADVLTYLSTRHEYTEQTVAIIVSQVLDGIQYLHWRGLCHLDLQPDNVVMCGVRSVQVKLVDFGSAHRVTKLGNKVPVVGHPDYVAPEVLSDEPAFPQTDIWQVGVLTYVMLSGTLPFKGADDNESRQNTLFVRFRFEHLYKEVSQEGVRFVMLLFKRHPNKRPTAEECQENRWLLPTDSMIKKRERAVFLGNRLKEYSEAYHAEKSADSTSLGGRLNRSQSLQEELLTAPF</sequence>
<dbReference type="Pfam" id="PF00621">
    <property type="entry name" value="RhoGEF"/>
    <property type="match status" value="1"/>
</dbReference>
<comment type="subcellular location">
    <subcellularLocation>
        <location evidence="1">Cytoplasm</location>
    </subcellularLocation>
</comment>
<dbReference type="SUPFAM" id="SSF56112">
    <property type="entry name" value="Protein kinase-like (PK-like)"/>
    <property type="match status" value="2"/>
</dbReference>
<feature type="domain" description="Ig-like" evidence="12">
    <location>
        <begin position="2229"/>
        <end position="2322"/>
    </location>
</feature>
<feature type="compositionally biased region" description="Basic and acidic residues" evidence="8">
    <location>
        <begin position="3521"/>
        <end position="3530"/>
    </location>
</feature>
<dbReference type="InterPro" id="IPR011993">
    <property type="entry name" value="PH-like_dom_sf"/>
</dbReference>
<evidence type="ECO:0000256" key="5">
    <source>
        <dbReference type="ARBA" id="ARBA00023157"/>
    </source>
</evidence>
<dbReference type="PANTHER" id="PTHR47633:SF3">
    <property type="entry name" value="STRIATED MUSCLE PREFERENTIALLY EXPRESSED PROTEIN KINASE"/>
    <property type="match status" value="1"/>
</dbReference>
<dbReference type="InterPro" id="IPR011009">
    <property type="entry name" value="Kinase-like_dom_sf"/>
</dbReference>
<evidence type="ECO:0000259" key="11">
    <source>
        <dbReference type="PROSITE" id="PS50011"/>
    </source>
</evidence>
<dbReference type="PANTHER" id="PTHR47633">
    <property type="entry name" value="IMMUNOGLOBULIN"/>
    <property type="match status" value="1"/>
</dbReference>
<dbReference type="InterPro" id="IPR013783">
    <property type="entry name" value="Ig-like_fold"/>
</dbReference>
<feature type="compositionally biased region" description="Low complexity" evidence="8">
    <location>
        <begin position="771"/>
        <end position="780"/>
    </location>
</feature>
<feature type="compositionally biased region" description="Polar residues" evidence="8">
    <location>
        <begin position="916"/>
        <end position="932"/>
    </location>
</feature>
<dbReference type="Pfam" id="PF07679">
    <property type="entry name" value="I-set"/>
    <property type="match status" value="20"/>
</dbReference>
<feature type="domain" description="Fibronectin type-III" evidence="13">
    <location>
        <begin position="2845"/>
        <end position="2945"/>
    </location>
</feature>
<feature type="domain" description="Ig-like" evidence="12">
    <location>
        <begin position="1503"/>
        <end position="1593"/>
    </location>
</feature>
<dbReference type="Gene3D" id="3.30.200.20">
    <property type="entry name" value="Phosphorylase Kinase, domain 1"/>
    <property type="match status" value="1"/>
</dbReference>
<feature type="coiled-coil region" evidence="7">
    <location>
        <begin position="619"/>
        <end position="662"/>
    </location>
</feature>
<dbReference type="InterPro" id="IPR001849">
    <property type="entry name" value="PH_domain"/>
</dbReference>
<keyword evidence="5" id="KW-1015">Disulfide bond</keyword>
<comment type="similarity">
    <text evidence="2">Belongs to the protein kinase superfamily. CAMK Ser/Thr protein kinase family.</text>
</comment>
<dbReference type="SUPFAM" id="SSF48726">
    <property type="entry name" value="Immunoglobulin"/>
    <property type="match status" value="20"/>
</dbReference>
<feature type="domain" description="Ig-like" evidence="12">
    <location>
        <begin position="2132"/>
        <end position="2223"/>
    </location>
</feature>
<feature type="domain" description="Protein kinase" evidence="11">
    <location>
        <begin position="3912"/>
        <end position="4165"/>
    </location>
</feature>
<accession>A0ABM1MK23</accession>
<evidence type="ECO:0000256" key="4">
    <source>
        <dbReference type="ARBA" id="ARBA00022737"/>
    </source>
</evidence>
<dbReference type="RefSeq" id="XP_017774923.1">
    <property type="nucleotide sequence ID" value="XM_017919434.1"/>
</dbReference>
<feature type="region of interest" description="Disordered" evidence="8">
    <location>
        <begin position="788"/>
        <end position="809"/>
    </location>
</feature>
<dbReference type="InterPro" id="IPR055251">
    <property type="entry name" value="SOS1_NGEF_PH"/>
</dbReference>
<feature type="domain" description="Fibronectin type-III" evidence="13">
    <location>
        <begin position="3766"/>
        <end position="3860"/>
    </location>
</feature>
<feature type="domain" description="Ig-like" evidence="12">
    <location>
        <begin position="2031"/>
        <end position="2120"/>
    </location>
</feature>
<keyword evidence="6" id="KW-0393">Immunoglobulin domain</keyword>
<dbReference type="SMART" id="SM00325">
    <property type="entry name" value="RhoGEF"/>
    <property type="match status" value="1"/>
</dbReference>
<dbReference type="InterPro" id="IPR036028">
    <property type="entry name" value="SH3-like_dom_sf"/>
</dbReference>
<feature type="domain" description="Ig-like" evidence="12">
    <location>
        <begin position="2328"/>
        <end position="2417"/>
    </location>
</feature>
<keyword evidence="14" id="KW-1185">Reference proteome</keyword>
<evidence type="ECO:0000259" key="12">
    <source>
        <dbReference type="PROSITE" id="PS50835"/>
    </source>
</evidence>
<feature type="domain" description="Ig-like" evidence="12">
    <location>
        <begin position="3670"/>
        <end position="3754"/>
    </location>
</feature>
<evidence type="ECO:0000259" key="13">
    <source>
        <dbReference type="PROSITE" id="PS50853"/>
    </source>
</evidence>
<dbReference type="CDD" id="cd00160">
    <property type="entry name" value="RhoGEF"/>
    <property type="match status" value="1"/>
</dbReference>
<dbReference type="PROSITE" id="PS50011">
    <property type="entry name" value="PROTEIN_KINASE_DOM"/>
    <property type="match status" value="2"/>
</dbReference>
<dbReference type="SMART" id="SM00408">
    <property type="entry name" value="IGc2"/>
    <property type="match status" value="18"/>
</dbReference>
<dbReference type="Gene3D" id="2.60.40.10">
    <property type="entry name" value="Immunoglobulins"/>
    <property type="match status" value="22"/>
</dbReference>
<dbReference type="SMART" id="SM00409">
    <property type="entry name" value="IG"/>
    <property type="match status" value="20"/>
</dbReference>
<dbReference type="CDD" id="cd00063">
    <property type="entry name" value="FN3"/>
    <property type="match status" value="2"/>
</dbReference>
<feature type="domain" description="Ig-like" evidence="12">
    <location>
        <begin position="1598"/>
        <end position="1689"/>
    </location>
</feature>
<feature type="domain" description="Ig-like" evidence="12">
    <location>
        <begin position="2530"/>
        <end position="2620"/>
    </location>
</feature>
<dbReference type="Pfam" id="PF22697">
    <property type="entry name" value="SOS1_NGEF_PH"/>
    <property type="match status" value="1"/>
</dbReference>
<feature type="region of interest" description="Disordered" evidence="8">
    <location>
        <begin position="916"/>
        <end position="971"/>
    </location>
</feature>
<evidence type="ECO:0000259" key="9">
    <source>
        <dbReference type="PROSITE" id="PS50003"/>
    </source>
</evidence>
<evidence type="ECO:0000313" key="15">
    <source>
        <dbReference type="RefSeq" id="XP_017774923.1"/>
    </source>
</evidence>
<feature type="domain" description="Ig-like" evidence="12">
    <location>
        <begin position="1409"/>
        <end position="1498"/>
    </location>
</feature>
<feature type="region of interest" description="Disordered" evidence="8">
    <location>
        <begin position="865"/>
        <end position="887"/>
    </location>
</feature>
<evidence type="ECO:0000313" key="14">
    <source>
        <dbReference type="Proteomes" id="UP000695000"/>
    </source>
</evidence>
<feature type="domain" description="Ig-like" evidence="12">
    <location>
        <begin position="1061"/>
        <end position="1208"/>
    </location>
</feature>